<comment type="caution">
    <text evidence="3">The sequence shown here is derived from an EMBL/GenBank/DDBJ whole genome shotgun (WGS) entry which is preliminary data.</text>
</comment>
<evidence type="ECO:0000256" key="1">
    <source>
        <dbReference type="SAM" id="Coils"/>
    </source>
</evidence>
<dbReference type="InterPro" id="IPR014345">
    <property type="entry name" value="XrtA_polysacc_chain"/>
</dbReference>
<dbReference type="PANTHER" id="PTHR32309">
    <property type="entry name" value="TYROSINE-PROTEIN KINASE"/>
    <property type="match status" value="1"/>
</dbReference>
<proteinExistence type="predicted"/>
<accession>A0A177NQ92</accession>
<dbReference type="AlphaFoldDB" id="A0A177NQ92"/>
<protein>
    <submittedName>
        <fullName evidence="3">Exosortase</fullName>
    </submittedName>
</protein>
<keyword evidence="2" id="KW-0812">Transmembrane</keyword>
<keyword evidence="2" id="KW-1133">Transmembrane helix</keyword>
<gene>
    <name evidence="3" type="ORF">A1507_23045</name>
</gene>
<evidence type="ECO:0000313" key="3">
    <source>
        <dbReference type="EMBL" id="OAI20061.1"/>
    </source>
</evidence>
<dbReference type="OrthoDB" id="9795292at2"/>
<keyword evidence="2" id="KW-0472">Membrane</keyword>
<dbReference type="RefSeq" id="WP_064039244.1">
    <property type="nucleotide sequence ID" value="NZ_LUUJ01000041.1"/>
</dbReference>
<evidence type="ECO:0000256" key="2">
    <source>
        <dbReference type="SAM" id="Phobius"/>
    </source>
</evidence>
<dbReference type="PANTHER" id="PTHR32309:SF31">
    <property type="entry name" value="CAPSULAR EXOPOLYSACCHARIDE FAMILY"/>
    <property type="match status" value="1"/>
</dbReference>
<feature type="coiled-coil region" evidence="1">
    <location>
        <begin position="363"/>
        <end position="397"/>
    </location>
</feature>
<sequence>MQQDLSEVYFYLKGTLKYKRVAILFALAVCIGAWTYIFLMPDRFESKAKVHIDSATVIRPLMRGMVIEPDISALIRIIQQLMFTRPNLEKIIELSQLSRIQDEFGGKSDLIERLKKDITIAGGRGDIFDIAFSARDPEVARSVVQAVLTVFSEQTEGKALADASDAQRFIEQQIRDYEIRLQDAEKAKEEFKRTNMDLLNDADQFQALQKMKEQYQDANTALQQAISRRDVLAEQVAEVRDSDEDWGIPTASQEVSSSADNARIESLKDKRTELLLKYTEKHPSIIEIDKLIDTLKSQEQQELASKQELANKENKVEDQTSIAPAKMTNPYVQALKMGFDNAQAEVASNEALVESIRKRIAKLEEGLNERLTIETEMKNLNRDYETISGKYSELLERREQAHITERVDDQTSRLKFKIADPPSKPDKPSFPNRKLFYSLVLLVSIVIGFCVAFLIYFIRPVFMSARQVRVVTGLPSLGSVSLTSQGINKTTNIDWILVSTLLLLVAGYIGIMALEILK</sequence>
<reference evidence="3 4" key="1">
    <citation type="submission" date="2016-03" db="EMBL/GenBank/DDBJ databases">
        <authorList>
            <person name="Ploux O."/>
        </authorList>
    </citation>
    <scope>NUCLEOTIDE SEQUENCE [LARGE SCALE GENOMIC DNA]</scope>
    <source>
        <strain evidence="3 4">R-45378</strain>
    </source>
</reference>
<dbReference type="InterPro" id="IPR050445">
    <property type="entry name" value="Bact_polysacc_biosynth/exp"/>
</dbReference>
<keyword evidence="1" id="KW-0175">Coiled coil</keyword>
<organism evidence="3 4">
    <name type="scientific">Methylomonas koyamae</name>
    <dbReference type="NCBI Taxonomy" id="702114"/>
    <lineage>
        <taxon>Bacteria</taxon>
        <taxon>Pseudomonadati</taxon>
        <taxon>Pseudomonadota</taxon>
        <taxon>Gammaproteobacteria</taxon>
        <taxon>Methylococcales</taxon>
        <taxon>Methylococcaceae</taxon>
        <taxon>Methylomonas</taxon>
    </lineage>
</organism>
<evidence type="ECO:0000313" key="4">
    <source>
        <dbReference type="Proteomes" id="UP000077857"/>
    </source>
</evidence>
<feature type="transmembrane region" description="Helical" evidence="2">
    <location>
        <begin position="20"/>
        <end position="39"/>
    </location>
</feature>
<feature type="coiled-coil region" evidence="1">
    <location>
        <begin position="167"/>
        <end position="228"/>
    </location>
</feature>
<feature type="transmembrane region" description="Helical" evidence="2">
    <location>
        <begin position="435"/>
        <end position="458"/>
    </location>
</feature>
<dbReference type="EMBL" id="LUUJ01000041">
    <property type="protein sequence ID" value="OAI20061.1"/>
    <property type="molecule type" value="Genomic_DNA"/>
</dbReference>
<dbReference type="Proteomes" id="UP000077857">
    <property type="component" value="Unassembled WGS sequence"/>
</dbReference>
<name>A0A177NQ92_9GAMM</name>
<dbReference type="NCBIfam" id="TIGR03007">
    <property type="entry name" value="pepcterm_ChnLen"/>
    <property type="match status" value="1"/>
</dbReference>
<feature type="transmembrane region" description="Helical" evidence="2">
    <location>
        <begin position="495"/>
        <end position="517"/>
    </location>
</feature>